<sequence>MKVAKKGGRAKSSKMMTIQRSICDSDMDCAAKELYPKGASSMLGLLISTGMPPSFLDDLEETIREAKGEVIQCSK</sequence>
<reference evidence="2" key="1">
    <citation type="submission" date="2017-06" db="EMBL/GenBank/DDBJ databases">
        <authorList>
            <person name="Cremers G."/>
        </authorList>
    </citation>
    <scope>NUCLEOTIDE SEQUENCE [LARGE SCALE GENOMIC DNA]</scope>
</reference>
<evidence type="ECO:0000313" key="2">
    <source>
        <dbReference type="Proteomes" id="UP000218615"/>
    </source>
</evidence>
<proteinExistence type="predicted"/>
<dbReference type="EMBL" id="FZMP01000168">
    <property type="protein sequence ID" value="SNQ61192.1"/>
    <property type="molecule type" value="Genomic_DNA"/>
</dbReference>
<dbReference type="Proteomes" id="UP000218615">
    <property type="component" value="Unassembled WGS sequence"/>
</dbReference>
<evidence type="ECO:0000313" key="1">
    <source>
        <dbReference type="EMBL" id="SNQ61192.1"/>
    </source>
</evidence>
<dbReference type="AlphaFoldDB" id="A0A284VPL1"/>
<dbReference type="RefSeq" id="WP_096205876.1">
    <property type="nucleotide sequence ID" value="NZ_FZMP01000168.1"/>
</dbReference>
<organism evidence="1 2">
    <name type="scientific">Candidatus Methanoperedens nitratireducens</name>
    <dbReference type="NCBI Taxonomy" id="1392998"/>
    <lineage>
        <taxon>Archaea</taxon>
        <taxon>Methanobacteriati</taxon>
        <taxon>Methanobacteriota</taxon>
        <taxon>Stenosarchaea group</taxon>
        <taxon>Methanomicrobia</taxon>
        <taxon>Methanosarcinales</taxon>
        <taxon>ANME-2 cluster</taxon>
        <taxon>Candidatus Methanoperedentaceae</taxon>
        <taxon>Candidatus Methanoperedens</taxon>
    </lineage>
</organism>
<protein>
    <submittedName>
        <fullName evidence="1">Uncharacterized protein</fullName>
    </submittedName>
</protein>
<name>A0A284VPL1_9EURY</name>
<gene>
    <name evidence="1" type="ORF">MNV_250009</name>
</gene>
<accession>A0A284VPL1</accession>
<keyword evidence="2" id="KW-1185">Reference proteome</keyword>